<evidence type="ECO:0000259" key="1">
    <source>
        <dbReference type="Pfam" id="PF01593"/>
    </source>
</evidence>
<sequence length="90" mass="10512">MRVLDAGGRVGGKMSSVRCDRFLVDDGAFFLTSSYRHLLQIVDEIGLGDDIVESPFVSVLRDGACHWDRLRRQRRRRRTREMSWLMLSRQ</sequence>
<dbReference type="SUPFAM" id="SSF51905">
    <property type="entry name" value="FAD/NAD(P)-binding domain"/>
    <property type="match status" value="1"/>
</dbReference>
<evidence type="ECO:0000313" key="2">
    <source>
        <dbReference type="EMBL" id="OMC33141.1"/>
    </source>
</evidence>
<gene>
    <name evidence="2" type="ORF">A5742_14710</name>
</gene>
<feature type="domain" description="Amine oxidase" evidence="1">
    <location>
        <begin position="2"/>
        <end position="75"/>
    </location>
</feature>
<accession>A0ABD6QC89</accession>
<dbReference type="Gene3D" id="3.90.660.20">
    <property type="entry name" value="Protoporphyrinogen oxidase, mitochondrial, domain 2"/>
    <property type="match status" value="1"/>
</dbReference>
<dbReference type="Pfam" id="PF01593">
    <property type="entry name" value="Amino_oxidase"/>
    <property type="match status" value="1"/>
</dbReference>
<reference evidence="2 3" key="1">
    <citation type="submission" date="2016-07" db="EMBL/GenBank/DDBJ databases">
        <authorList>
            <person name="Sutton G."/>
            <person name="Brinkac L."/>
            <person name="Sanka R."/>
            <person name="Adams M."/>
            <person name="Lau E."/>
            <person name="Kumar A."/>
            <person name="Macaden R."/>
        </authorList>
    </citation>
    <scope>NUCLEOTIDE SEQUENCE [LARGE SCALE GENOMIC DNA]</scope>
    <source>
        <strain evidence="2 3">GA-0871</strain>
    </source>
</reference>
<dbReference type="Proteomes" id="UP000187001">
    <property type="component" value="Unassembled WGS sequence"/>
</dbReference>
<organism evidence="2 3">
    <name type="scientific">Mycolicibacterium fortuitum</name>
    <name type="common">Mycobacterium fortuitum</name>
    <dbReference type="NCBI Taxonomy" id="1766"/>
    <lineage>
        <taxon>Bacteria</taxon>
        <taxon>Bacillati</taxon>
        <taxon>Actinomycetota</taxon>
        <taxon>Actinomycetes</taxon>
        <taxon>Mycobacteriales</taxon>
        <taxon>Mycobacteriaceae</taxon>
        <taxon>Mycolicibacterium</taxon>
    </lineage>
</organism>
<dbReference type="AlphaFoldDB" id="A0ABD6QC89"/>
<dbReference type="InterPro" id="IPR036188">
    <property type="entry name" value="FAD/NAD-bd_sf"/>
</dbReference>
<proteinExistence type="predicted"/>
<dbReference type="InterPro" id="IPR002937">
    <property type="entry name" value="Amino_oxidase"/>
</dbReference>
<protein>
    <recommendedName>
        <fullName evidence="1">Amine oxidase domain-containing protein</fullName>
    </recommendedName>
</protein>
<evidence type="ECO:0000313" key="3">
    <source>
        <dbReference type="Proteomes" id="UP000187001"/>
    </source>
</evidence>
<comment type="caution">
    <text evidence="2">The sequence shown here is derived from an EMBL/GenBank/DDBJ whole genome shotgun (WGS) entry which is preliminary data.</text>
</comment>
<name>A0ABD6QC89_MYCFO</name>
<dbReference type="EMBL" id="MBER01000181">
    <property type="protein sequence ID" value="OMC33141.1"/>
    <property type="molecule type" value="Genomic_DNA"/>
</dbReference>